<evidence type="ECO:0000259" key="6">
    <source>
        <dbReference type="PROSITE" id="PS50110"/>
    </source>
</evidence>
<dbReference type="OrthoDB" id="2500628at2"/>
<keyword evidence="4" id="KW-0597">Phosphoprotein</keyword>
<dbReference type="RefSeq" id="WP_133226542.1">
    <property type="nucleotide sequence ID" value="NZ_SMRT01000002.1"/>
</dbReference>
<dbReference type="PROSITE" id="PS50110">
    <property type="entry name" value="RESPONSE_REGULATORY"/>
    <property type="match status" value="1"/>
</dbReference>
<dbReference type="Pfam" id="PF12833">
    <property type="entry name" value="HTH_18"/>
    <property type="match status" value="1"/>
</dbReference>
<evidence type="ECO:0000256" key="1">
    <source>
        <dbReference type="ARBA" id="ARBA00023015"/>
    </source>
</evidence>
<evidence type="ECO:0000256" key="3">
    <source>
        <dbReference type="ARBA" id="ARBA00023163"/>
    </source>
</evidence>
<dbReference type="InterPro" id="IPR009057">
    <property type="entry name" value="Homeodomain-like_sf"/>
</dbReference>
<dbReference type="Pfam" id="PF00072">
    <property type="entry name" value="Response_reg"/>
    <property type="match status" value="1"/>
</dbReference>
<dbReference type="GO" id="GO:0000160">
    <property type="term" value="P:phosphorelay signal transduction system"/>
    <property type="evidence" value="ECO:0007669"/>
    <property type="project" value="InterPro"/>
</dbReference>
<dbReference type="GO" id="GO:0043565">
    <property type="term" value="F:sequence-specific DNA binding"/>
    <property type="evidence" value="ECO:0007669"/>
    <property type="project" value="InterPro"/>
</dbReference>
<dbReference type="InterPro" id="IPR001789">
    <property type="entry name" value="Sig_transdc_resp-reg_receiver"/>
</dbReference>
<dbReference type="PROSITE" id="PS00041">
    <property type="entry name" value="HTH_ARAC_FAMILY_1"/>
    <property type="match status" value="1"/>
</dbReference>
<evidence type="ECO:0000259" key="5">
    <source>
        <dbReference type="PROSITE" id="PS01124"/>
    </source>
</evidence>
<evidence type="ECO:0000256" key="2">
    <source>
        <dbReference type="ARBA" id="ARBA00023125"/>
    </source>
</evidence>
<dbReference type="AlphaFoldDB" id="A0A4R5KV39"/>
<reference evidence="7 8" key="1">
    <citation type="submission" date="2019-03" db="EMBL/GenBank/DDBJ databases">
        <title>This is whole genome sequence of Paenibacillus sp MS74 strain.</title>
        <authorList>
            <person name="Trinh H.N."/>
        </authorList>
    </citation>
    <scope>NUCLEOTIDE SEQUENCE [LARGE SCALE GENOMIC DNA]</scope>
    <source>
        <strain evidence="7 8">MS74</strain>
    </source>
</reference>
<proteinExistence type="predicted"/>
<dbReference type="SMART" id="SM00342">
    <property type="entry name" value="HTH_ARAC"/>
    <property type="match status" value="1"/>
</dbReference>
<dbReference type="SMART" id="SM00448">
    <property type="entry name" value="REC"/>
    <property type="match status" value="1"/>
</dbReference>
<evidence type="ECO:0000256" key="4">
    <source>
        <dbReference type="PROSITE-ProRule" id="PRU00169"/>
    </source>
</evidence>
<dbReference type="GO" id="GO:0003700">
    <property type="term" value="F:DNA-binding transcription factor activity"/>
    <property type="evidence" value="ECO:0007669"/>
    <property type="project" value="InterPro"/>
</dbReference>
<keyword evidence="1" id="KW-0805">Transcription regulation</keyword>
<dbReference type="SUPFAM" id="SSF52172">
    <property type="entry name" value="CheY-like"/>
    <property type="match status" value="1"/>
</dbReference>
<organism evidence="7 8">
    <name type="scientific">Paenibacillus piri</name>
    <dbReference type="NCBI Taxonomy" id="2547395"/>
    <lineage>
        <taxon>Bacteria</taxon>
        <taxon>Bacillati</taxon>
        <taxon>Bacillota</taxon>
        <taxon>Bacilli</taxon>
        <taxon>Bacillales</taxon>
        <taxon>Paenibacillaceae</taxon>
        <taxon>Paenibacillus</taxon>
    </lineage>
</organism>
<name>A0A4R5KV39_9BACL</name>
<dbReference type="InterPro" id="IPR018062">
    <property type="entry name" value="HTH_AraC-typ_CS"/>
</dbReference>
<keyword evidence="2" id="KW-0238">DNA-binding</keyword>
<comment type="caution">
    <text evidence="7">The sequence shown here is derived from an EMBL/GenBank/DDBJ whole genome shotgun (WGS) entry which is preliminary data.</text>
</comment>
<dbReference type="PANTHER" id="PTHR43280:SF28">
    <property type="entry name" value="HTH-TYPE TRANSCRIPTIONAL ACTIVATOR RHAS"/>
    <property type="match status" value="1"/>
</dbReference>
<evidence type="ECO:0000313" key="8">
    <source>
        <dbReference type="Proteomes" id="UP000295636"/>
    </source>
</evidence>
<accession>A0A4R5KV39</accession>
<protein>
    <submittedName>
        <fullName evidence="7">Response regulator</fullName>
    </submittedName>
</protein>
<dbReference type="Gene3D" id="1.10.10.60">
    <property type="entry name" value="Homeodomain-like"/>
    <property type="match status" value="2"/>
</dbReference>
<feature type="domain" description="HTH araC/xylS-type" evidence="5">
    <location>
        <begin position="403"/>
        <end position="501"/>
    </location>
</feature>
<keyword evidence="3" id="KW-0804">Transcription</keyword>
<keyword evidence="8" id="KW-1185">Reference proteome</keyword>
<dbReference type="PROSITE" id="PS01124">
    <property type="entry name" value="HTH_ARAC_FAMILY_2"/>
    <property type="match status" value="1"/>
</dbReference>
<feature type="modified residue" description="4-aspartylphosphate" evidence="4">
    <location>
        <position position="53"/>
    </location>
</feature>
<dbReference type="InterPro" id="IPR011006">
    <property type="entry name" value="CheY-like_superfamily"/>
</dbReference>
<sequence length="519" mass="59326">MNIFVVEDERWALAELAQLFQVYETRHQVFAFENGDDALAAAVKIRPQLVVTDINMPGIDGLELIEQLYRLDPAIKCMILSVHDQFEYARQGMKYGVSDYLLKPVKKDVLYKAVDNAIAAIETDVKRTEEWLNGSIAQMLLTSDVPDHAAFRAVNSSDCYIVLLLLETTGTLKGWNQTWFHMADLKRRFATSSTHNQDVFGVDLNCRQRVLLIPQTDPAQSGAIHSQLSQIFHQLQLLPVPAHLGYAFKSGACPLFEAFAALKSDMEEQIAFAQPTFVVPGSKQRGLELDGIWEKVRVMETHFKKGDLFKGRSVLRQLLKQFEQQRVTKHQLKLFIHDMLYSLKFKWLTARKGMISIHEVQEEAGTLNGLVDFERLFEWLDETIVALYCGQEPDDLNPKGLIPVLLQQIHQHYQGTISLQQFAAEHHVSLGYLSRMFKSQTGITFSDYVANYRIRKAKELLNAGVERLQEVSELVGYEDAKHFSALFKKLVGETPMMYARRRKQSDVSLSRSTRNNQRQ</sequence>
<dbReference type="InterPro" id="IPR018060">
    <property type="entry name" value="HTH_AraC"/>
</dbReference>
<dbReference type="Proteomes" id="UP000295636">
    <property type="component" value="Unassembled WGS sequence"/>
</dbReference>
<dbReference type="EMBL" id="SMRT01000002">
    <property type="protein sequence ID" value="TDF99803.1"/>
    <property type="molecule type" value="Genomic_DNA"/>
</dbReference>
<feature type="domain" description="Response regulatory" evidence="6">
    <location>
        <begin position="2"/>
        <end position="118"/>
    </location>
</feature>
<evidence type="ECO:0000313" key="7">
    <source>
        <dbReference type="EMBL" id="TDF99803.1"/>
    </source>
</evidence>
<dbReference type="Gene3D" id="3.40.50.2300">
    <property type="match status" value="1"/>
</dbReference>
<dbReference type="PANTHER" id="PTHR43280">
    <property type="entry name" value="ARAC-FAMILY TRANSCRIPTIONAL REGULATOR"/>
    <property type="match status" value="1"/>
</dbReference>
<dbReference type="SUPFAM" id="SSF46689">
    <property type="entry name" value="Homeodomain-like"/>
    <property type="match status" value="2"/>
</dbReference>
<gene>
    <name evidence="7" type="ORF">E1757_08295</name>
</gene>
<dbReference type="CDD" id="cd17536">
    <property type="entry name" value="REC_YesN-like"/>
    <property type="match status" value="1"/>
</dbReference>